<dbReference type="InterPro" id="IPR032783">
    <property type="entry name" value="AraC_lig"/>
</dbReference>
<dbReference type="RefSeq" id="WP_068809174.1">
    <property type="nucleotide sequence ID" value="NZ_MBFM01000005.1"/>
</dbReference>
<dbReference type="GO" id="GO:0043565">
    <property type="term" value="F:sequence-specific DNA binding"/>
    <property type="evidence" value="ECO:0007669"/>
    <property type="project" value="InterPro"/>
</dbReference>
<dbReference type="Gene3D" id="1.10.10.60">
    <property type="entry name" value="Homeodomain-like"/>
    <property type="match status" value="2"/>
</dbReference>
<keyword evidence="1" id="KW-0805">Transcription regulation</keyword>
<gene>
    <name evidence="5" type="ORF">GX576_03105</name>
</gene>
<dbReference type="InterPro" id="IPR020449">
    <property type="entry name" value="Tscrpt_reg_AraC-type_HTH"/>
</dbReference>
<sequence>MDALSQAFAAVRLAGGVFLDAEFSAPWSFVSQVEPADLDGQGDFPAQLIAFHYIVAGRLFVAVDDGPPQPLAAGEIVMLPRNPPHLLSSAPGLPPVSIGDRMQAACDGAPAALRLGGGGEPCRVVCGFLACAAPHNPLLASLPPLLRLAVGDSAAGAWIESSFHHAAAEFARGGAGSAAVLGKLAELLFIEAVRRYLAKLPPGHTGWLAGLQDRIVGRALALLHARPDHPWTTEALAREAGLSRSAFAARFTALLGVPPMHYLANWRLQLAALRLRDSPAAIARIAEAVGYASEAAFCRAFRRAFGTTPAAWRRGNPEC</sequence>
<dbReference type="OrthoDB" id="9789899at2"/>
<dbReference type="AlphaFoldDB" id="A0A7X7LUF6"/>
<dbReference type="PRINTS" id="PR00032">
    <property type="entry name" value="HTHARAC"/>
</dbReference>
<evidence type="ECO:0000259" key="4">
    <source>
        <dbReference type="PROSITE" id="PS01124"/>
    </source>
</evidence>
<organism evidence="5 6">
    <name type="scientific">Thauera phenolivorans</name>
    <dbReference type="NCBI Taxonomy" id="1792543"/>
    <lineage>
        <taxon>Bacteria</taxon>
        <taxon>Pseudomonadati</taxon>
        <taxon>Pseudomonadota</taxon>
        <taxon>Betaproteobacteria</taxon>
        <taxon>Rhodocyclales</taxon>
        <taxon>Zoogloeaceae</taxon>
        <taxon>Thauera</taxon>
    </lineage>
</organism>
<dbReference type="SMART" id="SM00342">
    <property type="entry name" value="HTH_ARAC"/>
    <property type="match status" value="1"/>
</dbReference>
<keyword evidence="2" id="KW-0238">DNA-binding</keyword>
<reference evidence="5 6" key="1">
    <citation type="journal article" date="2020" name="Biotechnol. Biofuels">
        <title>New insights from the biogas microbiome by comprehensive genome-resolved metagenomics of nearly 1600 species originating from multiple anaerobic digesters.</title>
        <authorList>
            <person name="Campanaro S."/>
            <person name="Treu L."/>
            <person name="Rodriguez-R L.M."/>
            <person name="Kovalovszki A."/>
            <person name="Ziels R.M."/>
            <person name="Maus I."/>
            <person name="Zhu X."/>
            <person name="Kougias P.G."/>
            <person name="Basile A."/>
            <person name="Luo G."/>
            <person name="Schluter A."/>
            <person name="Konstantinidis K.T."/>
            <person name="Angelidaki I."/>
        </authorList>
    </citation>
    <scope>NUCLEOTIDE SEQUENCE [LARGE SCALE GENOMIC DNA]</scope>
    <source>
        <strain evidence="5">AS06rmzACSIP_256</strain>
    </source>
</reference>
<comment type="caution">
    <text evidence="5">The sequence shown here is derived from an EMBL/GenBank/DDBJ whole genome shotgun (WGS) entry which is preliminary data.</text>
</comment>
<keyword evidence="3" id="KW-0804">Transcription</keyword>
<accession>A0A7X7LUF6</accession>
<dbReference type="EMBL" id="JAAYYV010000081">
    <property type="protein sequence ID" value="NLF53392.1"/>
    <property type="molecule type" value="Genomic_DNA"/>
</dbReference>
<dbReference type="SUPFAM" id="SSF46689">
    <property type="entry name" value="Homeodomain-like"/>
    <property type="match status" value="2"/>
</dbReference>
<dbReference type="Pfam" id="PF12852">
    <property type="entry name" value="Cupin_6"/>
    <property type="match status" value="1"/>
</dbReference>
<dbReference type="Proteomes" id="UP000536534">
    <property type="component" value="Unassembled WGS sequence"/>
</dbReference>
<evidence type="ECO:0000256" key="1">
    <source>
        <dbReference type="ARBA" id="ARBA00023015"/>
    </source>
</evidence>
<dbReference type="Pfam" id="PF12833">
    <property type="entry name" value="HTH_18"/>
    <property type="match status" value="1"/>
</dbReference>
<evidence type="ECO:0000313" key="6">
    <source>
        <dbReference type="Proteomes" id="UP000536534"/>
    </source>
</evidence>
<dbReference type="InterPro" id="IPR050204">
    <property type="entry name" value="AraC_XylS_family_regulators"/>
</dbReference>
<dbReference type="InterPro" id="IPR009057">
    <property type="entry name" value="Homeodomain-like_sf"/>
</dbReference>
<feature type="domain" description="HTH araC/xylS-type" evidence="4">
    <location>
        <begin position="217"/>
        <end position="315"/>
    </location>
</feature>
<dbReference type="PROSITE" id="PS00041">
    <property type="entry name" value="HTH_ARAC_FAMILY_1"/>
    <property type="match status" value="1"/>
</dbReference>
<evidence type="ECO:0000256" key="3">
    <source>
        <dbReference type="ARBA" id="ARBA00023163"/>
    </source>
</evidence>
<name>A0A7X7LUF6_9RHOO</name>
<dbReference type="InterPro" id="IPR018060">
    <property type="entry name" value="HTH_AraC"/>
</dbReference>
<dbReference type="InterPro" id="IPR018062">
    <property type="entry name" value="HTH_AraC-typ_CS"/>
</dbReference>
<proteinExistence type="predicted"/>
<evidence type="ECO:0000313" key="5">
    <source>
        <dbReference type="EMBL" id="NLF53392.1"/>
    </source>
</evidence>
<protein>
    <submittedName>
        <fullName evidence="5">AraC family transcriptional regulator</fullName>
    </submittedName>
</protein>
<evidence type="ECO:0000256" key="2">
    <source>
        <dbReference type="ARBA" id="ARBA00023125"/>
    </source>
</evidence>
<dbReference type="PANTHER" id="PTHR46796:SF7">
    <property type="entry name" value="ARAC FAMILY TRANSCRIPTIONAL REGULATOR"/>
    <property type="match status" value="1"/>
</dbReference>
<dbReference type="PROSITE" id="PS01124">
    <property type="entry name" value="HTH_ARAC_FAMILY_2"/>
    <property type="match status" value="1"/>
</dbReference>
<dbReference type="GO" id="GO:0003700">
    <property type="term" value="F:DNA-binding transcription factor activity"/>
    <property type="evidence" value="ECO:0007669"/>
    <property type="project" value="InterPro"/>
</dbReference>
<dbReference type="PANTHER" id="PTHR46796">
    <property type="entry name" value="HTH-TYPE TRANSCRIPTIONAL ACTIVATOR RHAS-RELATED"/>
    <property type="match status" value="1"/>
</dbReference>